<gene>
    <name evidence="1" type="ORF">HLPCO_000292</name>
</gene>
<evidence type="ECO:0008006" key="3">
    <source>
        <dbReference type="Google" id="ProtNLM"/>
    </source>
</evidence>
<reference evidence="1 2" key="1">
    <citation type="journal article" date="2011" name="J. Bacteriol.">
        <title>Genome sequence of Haloplasma contractile, an unusual contractile bacterium from a deep-sea anoxic brine lake.</title>
        <authorList>
            <person name="Antunes A."/>
            <person name="Alam I."/>
            <person name="El Dorry H."/>
            <person name="Siam R."/>
            <person name="Robertson A."/>
            <person name="Bajic V.B."/>
            <person name="Stingl U."/>
        </authorList>
    </citation>
    <scope>NUCLEOTIDE SEQUENCE [LARGE SCALE GENOMIC DNA]</scope>
    <source>
        <strain evidence="1 2">SSD-17B</strain>
    </source>
</reference>
<dbReference type="STRING" id="1033810.HLPCO_000292"/>
<proteinExistence type="predicted"/>
<keyword evidence="2" id="KW-1185">Reference proteome</keyword>
<dbReference type="Gene3D" id="2.70.98.40">
    <property type="entry name" value="Glycoside hydrolase, family 65, N-terminal domain"/>
    <property type="match status" value="1"/>
</dbReference>
<protein>
    <recommendedName>
        <fullName evidence="3">Cellobiose phosphorylase</fullName>
    </recommendedName>
</protein>
<dbReference type="AlphaFoldDB" id="U2EG82"/>
<dbReference type="InterPro" id="IPR037018">
    <property type="entry name" value="GH65_N"/>
</dbReference>
<dbReference type="EMBL" id="AFNU02000001">
    <property type="protein sequence ID" value="ERJ13626.1"/>
    <property type="molecule type" value="Genomic_DNA"/>
</dbReference>
<accession>U2EG82</accession>
<organism evidence="1 2">
    <name type="scientific">Haloplasma contractile SSD-17B</name>
    <dbReference type="NCBI Taxonomy" id="1033810"/>
    <lineage>
        <taxon>Bacteria</taxon>
        <taxon>Bacillati</taxon>
        <taxon>Mycoplasmatota</taxon>
        <taxon>Mollicutes</taxon>
        <taxon>Haloplasmatales</taxon>
        <taxon>Haloplasmataceae</taxon>
        <taxon>Haloplasma</taxon>
    </lineage>
</organism>
<dbReference type="SUPFAM" id="SSF48208">
    <property type="entry name" value="Six-hairpin glycosidases"/>
    <property type="match status" value="1"/>
</dbReference>
<dbReference type="Proteomes" id="UP000005707">
    <property type="component" value="Unassembled WGS sequence"/>
</dbReference>
<comment type="caution">
    <text evidence="1">The sequence shown here is derived from an EMBL/GenBank/DDBJ whole genome shotgun (WGS) entry which is preliminary data.</text>
</comment>
<evidence type="ECO:0000313" key="2">
    <source>
        <dbReference type="Proteomes" id="UP000005707"/>
    </source>
</evidence>
<dbReference type="GO" id="GO:0003824">
    <property type="term" value="F:catalytic activity"/>
    <property type="evidence" value="ECO:0007669"/>
    <property type="project" value="UniProtKB-ARBA"/>
</dbReference>
<dbReference type="GO" id="GO:0005975">
    <property type="term" value="P:carbohydrate metabolic process"/>
    <property type="evidence" value="ECO:0007669"/>
    <property type="project" value="InterPro"/>
</dbReference>
<name>U2EG82_9MOLU</name>
<sequence>MYNQIENDFVKRFRFLRNFLVNHKFLKNRVIDKQTIYALKLKKGIYLNTKQSSGVDIMVKYSFENGNFVIDSFDKAKTFSSFLPGIAGLKGIPMWAFYVNRGQAISSFGIQDKGQPILEFSPASITYQNVSRNGFRTFLKVNGELVEAFDSTNESEHIKRKMYINEAQVSILERNEDYGFEIKVDYFGMPQENFAALVRKVEIKNITDQDLTIEVLDGCTAIFPHGVGNADYKAVGNLLRSWMDVYNLEQDYAFYKLRASTGDEAEINEVEKGNFYLSFSDEEELIKPIVDADLIFGHDTSLAKPVNFSSTSLKEIQNSEQITANKVPCGFTGINKVIKANETVRINTIIGHAQDVNHIENQKEKLVDAKYIDRKQTEAYNVIRNLTDDIDTKTGNKLFDEYARQCYLDNLLRGGYPIKLKNKKDGFVYHVYSRKHGDLERDYNWFSIAPEYYSQGNGNFRDANQNRRNDGLFNPEVGTYNIKTFMSLIQMDGYNPLSVEGSSFNLKAGSDVEELVNKCFNSHQDDVKNILKNNFTPGRIINYIYNNNVDLKVDEETMLEEVFSQSEQNIEASFGEGYWIDHWTYNMDLVDTFLRVYPDRLEELLFEDETYKYFDSPVYVLPRSEKYVLNKSGNVRQYGSLLHYDDEKLKHLGIESRATNWIRTENGKGDIYETNLFVKLLSLGLVKYSSIDPAGIGIEMDGNKPGWNDAMNGLPGLFGSGVGETFELVRVLRLVKEACETFEGQSVNVPEELALLLAELTDRVNKFFEGKINQHTYWDQVATARENYRESIRFGITGKEITINLSELDQVIKSMLDKIEIGIEKAKELGDGVYPTYLVFGATDFEVVKDEAGNKVISHYGLPKVVVNEFKVRALPRYAEAPARSMKVIKDKEANLLLHKNVQATEIYDKKLLMYKTSESIADESNEIGRARAFTPGWLEREAIFLHMTYKYLLGLAKAGLYDEYIEAVKTNVVPFLKPEVYGRSTLENSSFVASSVNPNPHVHGQGFYARLTGSTAEFLSMWTLMMYGNQPFRMVDGELIAEFNPIIPGSMFDEDNKVSFKFLGHTTVTYVNPKRIDTYNESLSTQKIQLVIEGETTTVEQSYLPQKYATMLREGNVEEVTIYFG</sequence>
<evidence type="ECO:0000313" key="1">
    <source>
        <dbReference type="EMBL" id="ERJ13626.1"/>
    </source>
</evidence>
<dbReference type="InterPro" id="IPR008928">
    <property type="entry name" value="6-hairpin_glycosidase_sf"/>
</dbReference>
<dbReference type="eggNOG" id="COG3459">
    <property type="taxonomic scope" value="Bacteria"/>
</dbReference>
<reference evidence="1 2" key="2">
    <citation type="journal article" date="2013" name="PLoS ONE">
        <title>INDIGO - INtegrated Data Warehouse of MIcrobial GenOmes with Examples from the Red Sea Extremophiles.</title>
        <authorList>
            <person name="Alam I."/>
            <person name="Antunes A."/>
            <person name="Kamau A.A."/>
            <person name="Ba Alawi W."/>
            <person name="Kalkatawi M."/>
            <person name="Stingl U."/>
            <person name="Bajic V.B."/>
        </authorList>
    </citation>
    <scope>NUCLEOTIDE SEQUENCE [LARGE SCALE GENOMIC DNA]</scope>
    <source>
        <strain evidence="1 2">SSD-17B</strain>
    </source>
</reference>
<dbReference type="InParanoid" id="U2EG82"/>